<dbReference type="AlphaFoldDB" id="A0A0J1HEB1"/>
<dbReference type="Proteomes" id="UP000035909">
    <property type="component" value="Unassembled WGS sequence"/>
</dbReference>
<comment type="caution">
    <text evidence="1">The sequence shown here is derived from an EMBL/GenBank/DDBJ whole genome shotgun (WGS) entry which is preliminary data.</text>
</comment>
<accession>A0A0J1HEB1</accession>
<organism evidence="1 2">
    <name type="scientific">Photobacterium ganghwense</name>
    <dbReference type="NCBI Taxonomy" id="320778"/>
    <lineage>
        <taxon>Bacteria</taxon>
        <taxon>Pseudomonadati</taxon>
        <taxon>Pseudomonadota</taxon>
        <taxon>Gammaproteobacteria</taxon>
        <taxon>Vibrionales</taxon>
        <taxon>Vibrionaceae</taxon>
        <taxon>Photobacterium</taxon>
    </lineage>
</organism>
<sequence length="83" mass="8747">MAVLRLFDAAPAAEFDDSVTSALTPFPGFIGITLCSVTDRQRASTDLGLLRADTGLPTANVIIYGYLAMSAYNSLSMTINSAL</sequence>
<protein>
    <submittedName>
        <fullName evidence="1">Uncharacterized protein</fullName>
    </submittedName>
</protein>
<evidence type="ECO:0000313" key="1">
    <source>
        <dbReference type="EMBL" id="KLV09974.1"/>
    </source>
</evidence>
<dbReference type="PATRIC" id="fig|320778.3.peg.2163"/>
<proteinExistence type="predicted"/>
<gene>
    <name evidence="1" type="ORF">ABT57_09910</name>
</gene>
<reference evidence="1 2" key="1">
    <citation type="submission" date="2015-05" db="EMBL/GenBank/DDBJ databases">
        <title>Photobacterium galathea sp. nov.</title>
        <authorList>
            <person name="Machado H."/>
            <person name="Gram L."/>
        </authorList>
    </citation>
    <scope>NUCLEOTIDE SEQUENCE [LARGE SCALE GENOMIC DNA]</scope>
    <source>
        <strain evidence="1 2">DSM 22954</strain>
    </source>
</reference>
<evidence type="ECO:0000313" key="2">
    <source>
        <dbReference type="Proteomes" id="UP000035909"/>
    </source>
</evidence>
<dbReference type="OrthoDB" id="5827780at2"/>
<dbReference type="EMBL" id="LDOU01000007">
    <property type="protein sequence ID" value="KLV09974.1"/>
    <property type="molecule type" value="Genomic_DNA"/>
</dbReference>
<name>A0A0J1HEB1_9GAMM</name>
<keyword evidence="2" id="KW-1185">Reference proteome</keyword>